<accession>A0ABS6FBZ7</accession>
<dbReference type="Pfam" id="PF00395">
    <property type="entry name" value="SLH"/>
    <property type="match status" value="3"/>
</dbReference>
<evidence type="ECO:0000259" key="2">
    <source>
        <dbReference type="PROSITE" id="PS51272"/>
    </source>
</evidence>
<evidence type="ECO:0000313" key="4">
    <source>
        <dbReference type="Proteomes" id="UP000787672"/>
    </source>
</evidence>
<dbReference type="InterPro" id="IPR001119">
    <property type="entry name" value="SLH_dom"/>
</dbReference>
<dbReference type="InterPro" id="IPR059177">
    <property type="entry name" value="GH29D-like_dom"/>
</dbReference>
<keyword evidence="4" id="KW-1185">Reference proteome</keyword>
<evidence type="ECO:0000313" key="3">
    <source>
        <dbReference type="EMBL" id="MBU5627818.1"/>
    </source>
</evidence>
<dbReference type="InterPro" id="IPR013378">
    <property type="entry name" value="InlB-like_B-rpt"/>
</dbReference>
<sequence>MYYFETRGNYSFADEALIQVSVSGGKFWKANDFGGSTNKLRVYVNFPAGEIDEVSLTIKPTGERAKISDLEPVSYNPDSEMEFKGCTVYKGLSTTSNSNVIKDKDDLYDPHQDYTAMYFFEARSNYSFTDEALIQVSVSGGDFWKANDFGGSTNKLRVYVNFPRKEVPHSIKIINGFGTATPSTAMAGQTVTVKANDRTADNMMFTQWYTETPGVTFANATQRETTFTMPDCDVRVSPGYHGVSFTNQPTGSWLSSVDDSKVYFAFSQPITSWKLVNEDDTTLASGDAESANALVAATLGPKPDKTEMTCRVIVTANGQNFTSNEFTLKWYNVPGAPDVTVYPAGGKFAETLEVNLETPNTYWEILYTTDGSDPYDKSGTTWTKNPAATVSNDSTQVKISKDTTIKACLYNSEGYSNMEKFGDIATCDFTKVELTPPVADPPSGTSFYDSLNVSLSTDIVNAKIMVSYNNGDVNDLSDTNQWKEYEPEKDSITLSGSYGMHGFDAVTGIQMEHPDGYTYWVHSDKQEYLYPRISYATIADASVVGKVNKEITPVDVSITLSGDVFAEDLTAGTDVSSWFTNRPAGLTAKVKDRTNYTKTLVITISGTPTATSAAAISVEMPKSALRYTGTGTAVEQTVLSNPKAVYNIGTDVAHEHTFGEWTWWNDSEHYQSCTCGEMKFEAHKFGDWTPDLADATKHFKECSVCHHKVKANHVESSKITDIPAGIGTEGTWYTKCDVCGKPMNTGTFPALVKIDVAKLTVAKPVKDAAAEMATTGDNTYYVANTEWTAADGATLAIGETFKPGTAYTVKITLEAKNSNVFTADSTYNKIEGKDAKLVTAVTGYTDSVILTYTFDATEGTYVPTKPAITTAALPDGKVGDAYSQTLAATGTNPIAWSIETGNLPDGLTLVGDTIKGTPSKAGDFKFTVKATNGGGSDTKELTIKVADAEAAKYHNVTLSGAGTGATGAGSHAAGTTVNIYAGTKSGYTFNGWTSDDVTVLSASSKNASFVMPDKDVTVKANWVYNGSGSSGGGYTYYTIKATAGVNGSISPTGNVSVREGRDQTFTITPNKGYAVAKVLIDSKNVGAVKSYTFENVKKNHTIEVVFMKASGNPQTGVFVDVPEGSYYEEAVNWAVEKGITTGTDATHFSPDGICTRAQAVTFLWRAAGSPAAKSAVMPFADVKVGSYYYDAVLWAVENGITKGTSDTMFSPDATCSRAQIVTFLWRSQKSPAAGTANPFTDVKASAYYADAVLWAVKEDVTKGTTNTTFSPDANCTRAQIVTFIWRALAE</sequence>
<keyword evidence="1" id="KW-0677">Repeat</keyword>
<organism evidence="3 4">
    <name type="scientific">Dysosmobacter acutus</name>
    <dbReference type="NCBI Taxonomy" id="2841504"/>
    <lineage>
        <taxon>Bacteria</taxon>
        <taxon>Bacillati</taxon>
        <taxon>Bacillota</taxon>
        <taxon>Clostridia</taxon>
        <taxon>Eubacteriales</taxon>
        <taxon>Oscillospiraceae</taxon>
        <taxon>Dysosmobacter</taxon>
    </lineage>
</organism>
<feature type="domain" description="SLH" evidence="2">
    <location>
        <begin position="1179"/>
        <end position="1234"/>
    </location>
</feature>
<dbReference type="RefSeq" id="WP_216633145.1">
    <property type="nucleotide sequence ID" value="NZ_JAHLQN010000001.1"/>
</dbReference>
<evidence type="ECO:0000256" key="1">
    <source>
        <dbReference type="ARBA" id="ARBA00022737"/>
    </source>
</evidence>
<feature type="domain" description="SLH" evidence="2">
    <location>
        <begin position="1235"/>
        <end position="1290"/>
    </location>
</feature>
<feature type="domain" description="SLH" evidence="2">
    <location>
        <begin position="1114"/>
        <end position="1177"/>
    </location>
</feature>
<dbReference type="Pfam" id="PF13290">
    <property type="entry name" value="CHB_HEX_C_1"/>
    <property type="match status" value="1"/>
</dbReference>
<dbReference type="PROSITE" id="PS51272">
    <property type="entry name" value="SLH"/>
    <property type="match status" value="3"/>
</dbReference>
<protein>
    <submittedName>
        <fullName evidence="3">S-layer homology domain-containing protein</fullName>
    </submittedName>
</protein>
<reference evidence="3 4" key="1">
    <citation type="submission" date="2021-06" db="EMBL/GenBank/DDBJ databases">
        <authorList>
            <person name="Sun Q."/>
            <person name="Li D."/>
        </authorList>
    </citation>
    <scope>NUCLEOTIDE SEQUENCE [LARGE SCALE GENOMIC DNA]</scope>
    <source>
        <strain evidence="3 4">MSJ-2</strain>
    </source>
</reference>
<proteinExistence type="predicted"/>
<gene>
    <name evidence="3" type="ORF">KQI82_12945</name>
</gene>
<name>A0ABS6FBZ7_9FIRM</name>
<dbReference type="Proteomes" id="UP000787672">
    <property type="component" value="Unassembled WGS sequence"/>
</dbReference>
<dbReference type="Pfam" id="PF18998">
    <property type="entry name" value="Flg_new_2"/>
    <property type="match status" value="3"/>
</dbReference>
<comment type="caution">
    <text evidence="3">The sequence shown here is derived from an EMBL/GenBank/DDBJ whole genome shotgun (WGS) entry which is preliminary data.</text>
</comment>
<dbReference type="EMBL" id="JAHLQN010000001">
    <property type="protein sequence ID" value="MBU5627818.1"/>
    <property type="molecule type" value="Genomic_DNA"/>
</dbReference>
<dbReference type="NCBIfam" id="TIGR02543">
    <property type="entry name" value="List_Bact_rpt"/>
    <property type="match status" value="1"/>
</dbReference>
<dbReference type="InterPro" id="IPR044060">
    <property type="entry name" value="Bacterial_rp_domain"/>
</dbReference>